<feature type="transmembrane region" description="Helical" evidence="7">
    <location>
        <begin position="402"/>
        <end position="420"/>
    </location>
</feature>
<dbReference type="PANTHER" id="PTHR43124">
    <property type="entry name" value="PURINE EFFLUX PUMP PBUE"/>
    <property type="match status" value="1"/>
</dbReference>
<dbReference type="Pfam" id="PF07690">
    <property type="entry name" value="MFS_1"/>
    <property type="match status" value="1"/>
</dbReference>
<dbReference type="RefSeq" id="WP_273172900.1">
    <property type="nucleotide sequence ID" value="NZ_JAAXZR010000012.1"/>
</dbReference>
<evidence type="ECO:0000256" key="7">
    <source>
        <dbReference type="SAM" id="Phobius"/>
    </source>
</evidence>
<dbReference type="InterPro" id="IPR011701">
    <property type="entry name" value="MFS"/>
</dbReference>
<proteinExistence type="predicted"/>
<dbReference type="CDD" id="cd17324">
    <property type="entry name" value="MFS_NepI_like"/>
    <property type="match status" value="1"/>
</dbReference>
<feature type="transmembrane region" description="Helical" evidence="7">
    <location>
        <begin position="334"/>
        <end position="356"/>
    </location>
</feature>
<dbReference type="GO" id="GO:0022857">
    <property type="term" value="F:transmembrane transporter activity"/>
    <property type="evidence" value="ECO:0007669"/>
    <property type="project" value="InterPro"/>
</dbReference>
<dbReference type="Proteomes" id="UP000767327">
    <property type="component" value="Unassembled WGS sequence"/>
</dbReference>
<dbReference type="InterPro" id="IPR050189">
    <property type="entry name" value="MFS_Efflux_Transporters"/>
</dbReference>
<reference evidence="9" key="2">
    <citation type="submission" date="2020-01" db="EMBL/GenBank/DDBJ databases">
        <authorList>
            <person name="Campanaro S."/>
        </authorList>
    </citation>
    <scope>NUCLEOTIDE SEQUENCE</scope>
    <source>
        <strain evidence="9">AS01afH2WH_6</strain>
    </source>
</reference>
<feature type="transmembrane region" description="Helical" evidence="7">
    <location>
        <begin position="376"/>
        <end position="396"/>
    </location>
</feature>
<feature type="domain" description="Major facilitator superfamily (MFS) profile" evidence="8">
    <location>
        <begin position="4"/>
        <end position="421"/>
    </location>
</feature>
<sequence>MKKLVTLSFLVMFLIGTDTFLVSPLIPALSSQMSFPLSHGGWLVSAYAIGYCIAALIAGPVSDGLNRRSVLLCGVLLFSLSTAACALATTFWMLLALRFLTGLCAAIGSPQIWAIIPQVTPKERVAAVMSAPTAGLTIATMLGVPIGSFLSTDGIGMPFIVVGSASLIVTLALVLMFPRIPANTTVTTPSTPQDHGRTSAIPARGTVQPTPATTVSAGVHTAYTGHPVTLVARLLQSYRRLFANPKSGSFFLAYFVFQIGNFAVMTFVSSWFSRSFGLDQSQIGVALLVIGVGNCIGAFGGPLLTSRYSHGRLLRWSFVVYLLVYAFVAFSPNIVVACGMLCVSYLVSGVVFPLFIERLQSLTITQRGTVSTLTNVTMYAGSTLAGFIGGPLLVLLPGFRGIAGLAFIAMALSLLLWHRAGALAS</sequence>
<dbReference type="InterPro" id="IPR036259">
    <property type="entry name" value="MFS_trans_sf"/>
</dbReference>
<name>A0A971ICI1_9BIFI</name>
<keyword evidence="3 7" id="KW-0812">Transmembrane</keyword>
<keyword evidence="5 7" id="KW-0472">Membrane</keyword>
<evidence type="ECO:0000256" key="5">
    <source>
        <dbReference type="ARBA" id="ARBA00023136"/>
    </source>
</evidence>
<evidence type="ECO:0000313" key="10">
    <source>
        <dbReference type="Proteomes" id="UP000767327"/>
    </source>
</evidence>
<gene>
    <name evidence="9" type="ORF">GXW98_02830</name>
</gene>
<protein>
    <submittedName>
        <fullName evidence="9">MFS transporter</fullName>
    </submittedName>
</protein>
<dbReference type="AlphaFoldDB" id="A0A971ICI1"/>
<evidence type="ECO:0000256" key="2">
    <source>
        <dbReference type="ARBA" id="ARBA00022475"/>
    </source>
</evidence>
<feature type="transmembrane region" description="Helical" evidence="7">
    <location>
        <begin position="128"/>
        <end position="149"/>
    </location>
</feature>
<evidence type="ECO:0000259" key="8">
    <source>
        <dbReference type="PROSITE" id="PS50850"/>
    </source>
</evidence>
<evidence type="ECO:0000256" key="4">
    <source>
        <dbReference type="ARBA" id="ARBA00022989"/>
    </source>
</evidence>
<dbReference type="SUPFAM" id="SSF103473">
    <property type="entry name" value="MFS general substrate transporter"/>
    <property type="match status" value="1"/>
</dbReference>
<reference evidence="9" key="1">
    <citation type="journal article" date="2020" name="Biotechnol. Biofuels">
        <title>New insights from the biogas microbiome by comprehensive genome-resolved metagenomics of nearly 1600 species originating from multiple anaerobic digesters.</title>
        <authorList>
            <person name="Campanaro S."/>
            <person name="Treu L."/>
            <person name="Rodriguez-R L.M."/>
            <person name="Kovalovszki A."/>
            <person name="Ziels R.M."/>
            <person name="Maus I."/>
            <person name="Zhu X."/>
            <person name="Kougias P.G."/>
            <person name="Basile A."/>
            <person name="Luo G."/>
            <person name="Schluter A."/>
            <person name="Konstantinidis K.T."/>
            <person name="Angelidaki I."/>
        </authorList>
    </citation>
    <scope>NUCLEOTIDE SEQUENCE</scope>
    <source>
        <strain evidence="9">AS01afH2WH_6</strain>
    </source>
</reference>
<feature type="transmembrane region" description="Helical" evidence="7">
    <location>
        <begin position="313"/>
        <end position="328"/>
    </location>
</feature>
<dbReference type="InterPro" id="IPR020846">
    <property type="entry name" value="MFS_dom"/>
</dbReference>
<comment type="caution">
    <text evidence="9">The sequence shown here is derived from an EMBL/GenBank/DDBJ whole genome shotgun (WGS) entry which is preliminary data.</text>
</comment>
<feature type="transmembrane region" description="Helical" evidence="7">
    <location>
        <begin position="249"/>
        <end position="271"/>
    </location>
</feature>
<feature type="transmembrane region" description="Helical" evidence="7">
    <location>
        <begin position="155"/>
        <end position="177"/>
    </location>
</feature>
<feature type="transmembrane region" description="Helical" evidence="7">
    <location>
        <begin position="283"/>
        <end position="301"/>
    </location>
</feature>
<dbReference type="GO" id="GO:0005886">
    <property type="term" value="C:plasma membrane"/>
    <property type="evidence" value="ECO:0007669"/>
    <property type="project" value="UniProtKB-SubCell"/>
</dbReference>
<feature type="transmembrane region" description="Helical" evidence="7">
    <location>
        <begin position="40"/>
        <end position="58"/>
    </location>
</feature>
<evidence type="ECO:0000313" key="9">
    <source>
        <dbReference type="EMBL" id="NLT79207.1"/>
    </source>
</evidence>
<evidence type="ECO:0000256" key="1">
    <source>
        <dbReference type="ARBA" id="ARBA00004651"/>
    </source>
</evidence>
<dbReference type="Gene3D" id="1.20.1250.20">
    <property type="entry name" value="MFS general substrate transporter like domains"/>
    <property type="match status" value="1"/>
</dbReference>
<dbReference type="EMBL" id="JAAXZR010000012">
    <property type="protein sequence ID" value="NLT79207.1"/>
    <property type="molecule type" value="Genomic_DNA"/>
</dbReference>
<keyword evidence="2" id="KW-1003">Cell membrane</keyword>
<dbReference type="PANTHER" id="PTHR43124:SF3">
    <property type="entry name" value="CHLORAMPHENICOL EFFLUX PUMP RV0191"/>
    <property type="match status" value="1"/>
</dbReference>
<feature type="transmembrane region" description="Helical" evidence="7">
    <location>
        <begin position="70"/>
        <end position="93"/>
    </location>
</feature>
<evidence type="ECO:0000256" key="3">
    <source>
        <dbReference type="ARBA" id="ARBA00022692"/>
    </source>
</evidence>
<evidence type="ECO:0000256" key="6">
    <source>
        <dbReference type="SAM" id="MobiDB-lite"/>
    </source>
</evidence>
<feature type="region of interest" description="Disordered" evidence="6">
    <location>
        <begin position="186"/>
        <end position="207"/>
    </location>
</feature>
<dbReference type="PROSITE" id="PS50850">
    <property type="entry name" value="MFS"/>
    <property type="match status" value="1"/>
</dbReference>
<accession>A0A971ICI1</accession>
<organism evidence="9 10">
    <name type="scientific">Bifidobacterium crudilactis</name>
    <dbReference type="NCBI Taxonomy" id="327277"/>
    <lineage>
        <taxon>Bacteria</taxon>
        <taxon>Bacillati</taxon>
        <taxon>Actinomycetota</taxon>
        <taxon>Actinomycetes</taxon>
        <taxon>Bifidobacteriales</taxon>
        <taxon>Bifidobacteriaceae</taxon>
        <taxon>Bifidobacterium</taxon>
    </lineage>
</organism>
<comment type="subcellular location">
    <subcellularLocation>
        <location evidence="1">Cell membrane</location>
        <topology evidence="1">Multi-pass membrane protein</topology>
    </subcellularLocation>
</comment>
<keyword evidence="4 7" id="KW-1133">Transmembrane helix</keyword>
<feature type="transmembrane region" description="Helical" evidence="7">
    <location>
        <begin position="99"/>
        <end position="116"/>
    </location>
</feature>